<evidence type="ECO:0000256" key="3">
    <source>
        <dbReference type="ARBA" id="ARBA00022490"/>
    </source>
</evidence>
<dbReference type="GO" id="GO:0005856">
    <property type="term" value="C:cytoskeleton"/>
    <property type="evidence" value="ECO:0007669"/>
    <property type="project" value="UniProtKB-SubCell"/>
</dbReference>
<keyword evidence="3" id="KW-0963">Cytoplasm</keyword>
<dbReference type="InterPro" id="IPR040111">
    <property type="entry name" value="ODAD4"/>
</dbReference>
<sequence>MADPENEVLRSTFPSYMAEGERLYLCGEFAKAAHSFSNALHLQSGDKNCLVARSKCFLKMGELEKSLEDAEASLQGDPTFCKVTVWSQPDCLEFTGVFLHRSLAFAPVSQHLVSIQGSLSPASVFAGPSSIKLENKGDLSFLSKQAESMRAQQKPHPMRQLVHQPKRESKRKGSLKSEKIVRQLLGELYVDKEYLEKLLLDEDLIKGTIKRGLTVEDLIMTGINYLDTRSDFWRQQKPIYARERDRKLMQEKWLRDRKRRPSQTAHYILKSLEDIDMLLTSGSAEGSLQKAEKVLKKVLEWNKEEVPNKDELVGNLYSCIGNAQIELGQMVAALQSHRKDLEIAKEYDLPDAKSRALDNIGRVFARVGKFQQAIDT</sequence>
<keyword evidence="4" id="KW-0677">Repeat</keyword>
<evidence type="ECO:0000256" key="5">
    <source>
        <dbReference type="ARBA" id="ARBA00022803"/>
    </source>
</evidence>
<dbReference type="Ensembl" id="ENSMMST00000022244.1">
    <property type="protein sequence ID" value="ENSMMSP00000020157.1"/>
    <property type="gene ID" value="ENSMMSG00000015153.1"/>
</dbReference>
<organism evidence="9 10">
    <name type="scientific">Moschus moschiferus</name>
    <name type="common">Siberian musk deer</name>
    <name type="synonym">Moschus sibiricus</name>
    <dbReference type="NCBI Taxonomy" id="68415"/>
    <lineage>
        <taxon>Eukaryota</taxon>
        <taxon>Metazoa</taxon>
        <taxon>Chordata</taxon>
        <taxon>Craniata</taxon>
        <taxon>Vertebrata</taxon>
        <taxon>Euteleostomi</taxon>
        <taxon>Mammalia</taxon>
        <taxon>Eutheria</taxon>
        <taxon>Laurasiatheria</taxon>
        <taxon>Artiodactyla</taxon>
        <taxon>Ruminantia</taxon>
        <taxon>Pecora</taxon>
        <taxon>Moschidae</taxon>
        <taxon>Moschus</taxon>
    </lineage>
</organism>
<evidence type="ECO:0000256" key="1">
    <source>
        <dbReference type="ARBA" id="ARBA00004138"/>
    </source>
</evidence>
<evidence type="ECO:0000256" key="8">
    <source>
        <dbReference type="SAM" id="MobiDB-lite"/>
    </source>
</evidence>
<evidence type="ECO:0000256" key="6">
    <source>
        <dbReference type="ARBA" id="ARBA00023212"/>
    </source>
</evidence>
<keyword evidence="7" id="KW-0966">Cell projection</keyword>
<dbReference type="GO" id="GO:0005737">
    <property type="term" value="C:cytoplasm"/>
    <property type="evidence" value="ECO:0007669"/>
    <property type="project" value="TreeGrafter"/>
</dbReference>
<evidence type="ECO:0008006" key="11">
    <source>
        <dbReference type="Google" id="ProtNLM"/>
    </source>
</evidence>
<proteinExistence type="predicted"/>
<dbReference type="PANTHER" id="PTHR23040">
    <property type="match status" value="1"/>
</dbReference>
<feature type="region of interest" description="Disordered" evidence="8">
    <location>
        <begin position="146"/>
        <end position="175"/>
    </location>
</feature>
<dbReference type="GeneTree" id="ENSGT00390000007911"/>
<evidence type="ECO:0000313" key="9">
    <source>
        <dbReference type="Ensembl" id="ENSMMSP00000020157.1"/>
    </source>
</evidence>
<dbReference type="Gene3D" id="1.25.40.10">
    <property type="entry name" value="Tetratricopeptide repeat domain"/>
    <property type="match status" value="2"/>
</dbReference>
<evidence type="ECO:0000256" key="7">
    <source>
        <dbReference type="ARBA" id="ARBA00023273"/>
    </source>
</evidence>
<dbReference type="SUPFAM" id="SSF48452">
    <property type="entry name" value="TPR-like"/>
    <property type="match status" value="1"/>
</dbReference>
<dbReference type="PANTHER" id="PTHR23040:SF1">
    <property type="entry name" value="OUTER DYNEIN ARM-DOCKING COMPLEX SUBUNIT 4"/>
    <property type="match status" value="1"/>
</dbReference>
<reference evidence="9" key="1">
    <citation type="submission" date="2025-08" db="UniProtKB">
        <authorList>
            <consortium name="Ensembl"/>
        </authorList>
    </citation>
    <scope>IDENTIFICATION</scope>
</reference>
<comment type="subcellular location">
    <subcellularLocation>
        <location evidence="1">Cell projection</location>
        <location evidence="1">Cilium</location>
    </subcellularLocation>
    <subcellularLocation>
        <location evidence="2">Cytoplasm</location>
        <location evidence="2">Cytoskeleton</location>
    </subcellularLocation>
</comment>
<dbReference type="GO" id="GO:0005929">
    <property type="term" value="C:cilium"/>
    <property type="evidence" value="ECO:0007669"/>
    <property type="project" value="UniProtKB-SubCell"/>
</dbReference>
<protein>
    <recommendedName>
        <fullName evidence="11">Tetratricopeptide repeat domain 25</fullName>
    </recommendedName>
</protein>
<evidence type="ECO:0000256" key="4">
    <source>
        <dbReference type="ARBA" id="ARBA00022737"/>
    </source>
</evidence>
<keyword evidence="6" id="KW-0206">Cytoskeleton</keyword>
<evidence type="ECO:0000313" key="10">
    <source>
        <dbReference type="Proteomes" id="UP000694544"/>
    </source>
</evidence>
<accession>A0A8C6DVK1</accession>
<evidence type="ECO:0000256" key="2">
    <source>
        <dbReference type="ARBA" id="ARBA00004245"/>
    </source>
</evidence>
<keyword evidence="10" id="KW-1185">Reference proteome</keyword>
<reference evidence="9" key="2">
    <citation type="submission" date="2025-09" db="UniProtKB">
        <authorList>
            <consortium name="Ensembl"/>
        </authorList>
    </citation>
    <scope>IDENTIFICATION</scope>
</reference>
<dbReference type="InterPro" id="IPR011990">
    <property type="entry name" value="TPR-like_helical_dom_sf"/>
</dbReference>
<dbReference type="AlphaFoldDB" id="A0A8C6DVK1"/>
<dbReference type="Proteomes" id="UP000694544">
    <property type="component" value="Unplaced"/>
</dbReference>
<name>A0A8C6DVK1_MOSMO</name>
<keyword evidence="5" id="KW-0802">TPR repeat</keyword>